<evidence type="ECO:0000313" key="2">
    <source>
        <dbReference type="Proteomes" id="UP000887159"/>
    </source>
</evidence>
<proteinExistence type="predicted"/>
<dbReference type="EMBL" id="BMAU01021221">
    <property type="protein sequence ID" value="GFY00669.1"/>
    <property type="molecule type" value="Genomic_DNA"/>
</dbReference>
<dbReference type="Proteomes" id="UP000887159">
    <property type="component" value="Unassembled WGS sequence"/>
</dbReference>
<name>A0A8X6VAS0_TRICX</name>
<protein>
    <submittedName>
        <fullName evidence="1">Uncharacterized protein</fullName>
    </submittedName>
</protein>
<evidence type="ECO:0000313" key="1">
    <source>
        <dbReference type="EMBL" id="GFY00669.1"/>
    </source>
</evidence>
<comment type="caution">
    <text evidence="1">The sequence shown here is derived from an EMBL/GenBank/DDBJ whole genome shotgun (WGS) entry which is preliminary data.</text>
</comment>
<accession>A0A8X6VAS0</accession>
<dbReference type="AlphaFoldDB" id="A0A8X6VAS0"/>
<organism evidence="1 2">
    <name type="scientific">Trichonephila clavipes</name>
    <name type="common">Golden silk orbweaver</name>
    <name type="synonym">Nephila clavipes</name>
    <dbReference type="NCBI Taxonomy" id="2585209"/>
    <lineage>
        <taxon>Eukaryota</taxon>
        <taxon>Metazoa</taxon>
        <taxon>Ecdysozoa</taxon>
        <taxon>Arthropoda</taxon>
        <taxon>Chelicerata</taxon>
        <taxon>Arachnida</taxon>
        <taxon>Araneae</taxon>
        <taxon>Araneomorphae</taxon>
        <taxon>Entelegynae</taxon>
        <taxon>Araneoidea</taxon>
        <taxon>Nephilidae</taxon>
        <taxon>Trichonephila</taxon>
    </lineage>
</organism>
<keyword evidence="2" id="KW-1185">Reference proteome</keyword>
<gene>
    <name evidence="1" type="ORF">TNCV_2140631</name>
</gene>
<reference evidence="1" key="1">
    <citation type="submission" date="2020-08" db="EMBL/GenBank/DDBJ databases">
        <title>Multicomponent nature underlies the extraordinary mechanical properties of spider dragline silk.</title>
        <authorList>
            <person name="Kono N."/>
            <person name="Nakamura H."/>
            <person name="Mori M."/>
            <person name="Yoshida Y."/>
            <person name="Ohtoshi R."/>
            <person name="Malay A.D."/>
            <person name="Moran D.A.P."/>
            <person name="Tomita M."/>
            <person name="Numata K."/>
            <person name="Arakawa K."/>
        </authorList>
    </citation>
    <scope>NUCLEOTIDE SEQUENCE</scope>
</reference>
<sequence length="66" mass="7857">MSKICEKLRHPFFSSKTLDRDYESSRTYRTKGDEHRKLLKDGVPESVEQQLKGTNFGQKLYYSERL</sequence>